<dbReference type="InterPro" id="IPR001268">
    <property type="entry name" value="NADH_UbQ_OxRdtase_30kDa_su"/>
</dbReference>
<reference evidence="7" key="2">
    <citation type="journal article" date="2012" name="PLoS ONE">
        <title>A Deeply Branching Thermophilic Bacterium with an Ancient Acetyl-CoA Pathway Dominates a Subsurface Ecosystem.</title>
        <authorList>
            <person name="Takami H."/>
            <person name="Noguchi H."/>
            <person name="Takaki Y."/>
            <person name="Uchiyama I."/>
            <person name="Toyoda A."/>
            <person name="Nishi S."/>
            <person name="Chee G.-J."/>
            <person name="Arai W."/>
            <person name="Nunoura T."/>
            <person name="Itoh T."/>
            <person name="Hattori M."/>
            <person name="Takai K."/>
        </authorList>
    </citation>
    <scope>NUCLEOTIDE SEQUENCE</scope>
</reference>
<dbReference type="GO" id="GO:0050136">
    <property type="term" value="F:NADH dehydrogenase (quinone) (non-electrogenic) activity"/>
    <property type="evidence" value="ECO:0007669"/>
    <property type="project" value="UniProtKB-UniRule"/>
</dbReference>
<evidence type="ECO:0000313" key="7">
    <source>
        <dbReference type="EMBL" id="BAL52554.1"/>
    </source>
</evidence>
<comment type="subunit">
    <text evidence="3">NDH-1 is composed of 14 different subunits. Subunits NuoB, C, D, E, F, and G constitute the peripheral sector of the complex.</text>
</comment>
<evidence type="ECO:0000313" key="8">
    <source>
        <dbReference type="EMBL" id="BAL56863.1"/>
    </source>
</evidence>
<dbReference type="Pfam" id="PF00329">
    <property type="entry name" value="Complex1_30kDa"/>
    <property type="match status" value="1"/>
</dbReference>
<keyword evidence="3" id="KW-0472">Membrane</keyword>
<dbReference type="AlphaFoldDB" id="H5S8R8"/>
<sequence length="169" mass="20007">MDALTPIVQAIQERFPVQVESFRDEVHLLVEAEHLVALLKHLKEQESFEMLSTLTAVDYWPQETPRFHVIYQLLSLSRRLRLQVRVPVAAANPRLPTITSIYANANWREREVWDMFGIHFEGHPDLRRILMPADWQGHPLRKDYPLGYEEPQFSFNFEEIDQRKPYARA</sequence>
<comment type="subcellular location">
    <subcellularLocation>
        <location evidence="3">Cell membrane</location>
        <topology evidence="3">Peripheral membrane protein</topology>
        <orientation evidence="3">Cytoplasmic side</orientation>
    </subcellularLocation>
</comment>
<keyword evidence="3 4" id="KW-0520">NAD</keyword>
<comment type="similarity">
    <text evidence="1 3 4">Belongs to the complex I 30 kDa subunit family.</text>
</comment>
<evidence type="ECO:0000256" key="2">
    <source>
        <dbReference type="ARBA" id="ARBA00022448"/>
    </source>
</evidence>
<keyword evidence="3 5" id="KW-0874">Quinone</keyword>
<comment type="catalytic activity">
    <reaction evidence="3 5">
        <text>a quinone + NADH + 5 H(+)(in) = a quinol + NAD(+) + 4 H(+)(out)</text>
        <dbReference type="Rhea" id="RHEA:57888"/>
        <dbReference type="ChEBI" id="CHEBI:15378"/>
        <dbReference type="ChEBI" id="CHEBI:24646"/>
        <dbReference type="ChEBI" id="CHEBI:57540"/>
        <dbReference type="ChEBI" id="CHEBI:57945"/>
        <dbReference type="ChEBI" id="CHEBI:132124"/>
    </reaction>
</comment>
<evidence type="ECO:0000256" key="5">
    <source>
        <dbReference type="RuleBase" id="RU003582"/>
    </source>
</evidence>
<dbReference type="InterPro" id="IPR037232">
    <property type="entry name" value="NADH_quin_OxRdtase_su_C/D-like"/>
</dbReference>
<dbReference type="EMBL" id="AP011631">
    <property type="protein sequence ID" value="BAL52554.1"/>
    <property type="molecule type" value="Genomic_DNA"/>
</dbReference>
<keyword evidence="3 4" id="KW-1278">Translocase</keyword>
<dbReference type="PANTHER" id="PTHR10884">
    <property type="entry name" value="NADH DEHYDROGENASE UBIQUINONE IRON-SULFUR PROTEIN 3"/>
    <property type="match status" value="1"/>
</dbReference>
<dbReference type="NCBIfam" id="TIGR01961">
    <property type="entry name" value="NuoC_fam"/>
    <property type="match status" value="1"/>
</dbReference>
<evidence type="ECO:0000256" key="3">
    <source>
        <dbReference type="HAMAP-Rule" id="MF_01357"/>
    </source>
</evidence>
<dbReference type="EMBL" id="AP011760">
    <property type="protein sequence ID" value="BAL56863.1"/>
    <property type="molecule type" value="Genomic_DNA"/>
</dbReference>
<dbReference type="GO" id="GO:0005886">
    <property type="term" value="C:plasma membrane"/>
    <property type="evidence" value="ECO:0007669"/>
    <property type="project" value="UniProtKB-SubCell"/>
</dbReference>
<keyword evidence="3" id="KW-0830">Ubiquinone</keyword>
<organism evidence="7">
    <name type="scientific">uncultured Chloroflexota bacterium</name>
    <dbReference type="NCBI Taxonomy" id="166587"/>
    <lineage>
        <taxon>Bacteria</taxon>
        <taxon>Bacillati</taxon>
        <taxon>Chloroflexota</taxon>
        <taxon>environmental samples</taxon>
    </lineage>
</organism>
<protein>
    <recommendedName>
        <fullName evidence="3">NADH-quinone oxidoreductase subunit C</fullName>
        <ecNumber evidence="3">7.1.1.-</ecNumber>
    </recommendedName>
    <alternativeName>
        <fullName evidence="3">NADH dehydrogenase I subunit C</fullName>
    </alternativeName>
    <alternativeName>
        <fullName evidence="3">NDH-1 subunit C</fullName>
    </alternativeName>
</protein>
<dbReference type="PROSITE" id="PS00542">
    <property type="entry name" value="COMPLEX1_30K"/>
    <property type="match status" value="1"/>
</dbReference>
<dbReference type="InterPro" id="IPR020396">
    <property type="entry name" value="NADH_UbQ_OxRdtase_CS"/>
</dbReference>
<feature type="domain" description="NADH:ubiquinone oxidoreductase 30kDa subunit" evidence="6">
    <location>
        <begin position="29"/>
        <end position="148"/>
    </location>
</feature>
<keyword evidence="3" id="KW-1003">Cell membrane</keyword>
<evidence type="ECO:0000256" key="1">
    <source>
        <dbReference type="ARBA" id="ARBA00007569"/>
    </source>
</evidence>
<evidence type="ECO:0000259" key="6">
    <source>
        <dbReference type="Pfam" id="PF00329"/>
    </source>
</evidence>
<dbReference type="PANTHER" id="PTHR10884:SF14">
    <property type="entry name" value="NADH DEHYDROGENASE [UBIQUINONE] IRON-SULFUR PROTEIN 3, MITOCHONDRIAL"/>
    <property type="match status" value="1"/>
</dbReference>
<accession>H5S8R8</accession>
<dbReference type="InterPro" id="IPR010218">
    <property type="entry name" value="NADH_DH_suC"/>
</dbReference>
<evidence type="ECO:0000256" key="4">
    <source>
        <dbReference type="RuleBase" id="RU003456"/>
    </source>
</evidence>
<gene>
    <name evidence="3" type="primary">nuoC</name>
    <name evidence="7" type="ORF">HGMM_F01E07C26</name>
    <name evidence="8" type="ORF">HGMM_F44F02C04</name>
</gene>
<dbReference type="Gene3D" id="3.30.460.80">
    <property type="entry name" value="NADH:ubiquinone oxidoreductase, 30kDa subunit"/>
    <property type="match status" value="1"/>
</dbReference>
<reference evidence="7" key="1">
    <citation type="journal article" date="2005" name="Environ. Microbiol.">
        <title>Genetic and functional properties of uncultivated thermophilic crenarchaeotes from a subsurface gold mine as revealed by analysis of genome fragments.</title>
        <authorList>
            <person name="Nunoura T."/>
            <person name="Hirayama H."/>
            <person name="Takami H."/>
            <person name="Oida H."/>
            <person name="Nishi S."/>
            <person name="Shimamura S."/>
            <person name="Suzuki Y."/>
            <person name="Inagaki F."/>
            <person name="Takai K."/>
            <person name="Nealson K.H."/>
            <person name="Horikoshi K."/>
        </authorList>
    </citation>
    <scope>NUCLEOTIDE SEQUENCE</scope>
</reference>
<keyword evidence="2 3" id="KW-0813">Transport</keyword>
<proteinExistence type="inferred from homology"/>
<comment type="function">
    <text evidence="3">NDH-1 shuttles electrons from NADH, via FMN and iron-sulfur (Fe-S) centers, to quinones in the respiratory chain. The immediate electron acceptor for the enzyme in this species is believed to be ubiquinone. Couples the redox reaction to proton translocation (for every two electrons transferred, four hydrogen ions are translocated across the cytoplasmic membrane), and thus conserves the redox energy in a proton gradient.</text>
</comment>
<dbReference type="EC" id="7.1.1.-" evidence="3"/>
<dbReference type="GO" id="GO:0048038">
    <property type="term" value="F:quinone binding"/>
    <property type="evidence" value="ECO:0007669"/>
    <property type="project" value="UniProtKB-KW"/>
</dbReference>
<dbReference type="HAMAP" id="MF_01357">
    <property type="entry name" value="NDH1_NuoC"/>
    <property type="match status" value="1"/>
</dbReference>
<dbReference type="SUPFAM" id="SSF143243">
    <property type="entry name" value="Nqo5-like"/>
    <property type="match status" value="1"/>
</dbReference>
<dbReference type="GO" id="GO:0008137">
    <property type="term" value="F:NADH dehydrogenase (ubiquinone) activity"/>
    <property type="evidence" value="ECO:0007669"/>
    <property type="project" value="InterPro"/>
</dbReference>
<name>H5S8R8_9CHLR</name>